<dbReference type="InterPro" id="IPR050153">
    <property type="entry name" value="Metal_Ion_Import_ABC"/>
</dbReference>
<dbReference type="Gene3D" id="3.40.50.300">
    <property type="entry name" value="P-loop containing nucleotide triphosphate hydrolases"/>
    <property type="match status" value="1"/>
</dbReference>
<dbReference type="RefSeq" id="WP_125228426.1">
    <property type="nucleotide sequence ID" value="NZ_RQYT01000026.1"/>
</dbReference>
<evidence type="ECO:0000256" key="4">
    <source>
        <dbReference type="ARBA" id="ARBA00022840"/>
    </source>
</evidence>
<comment type="caution">
    <text evidence="6">The sequence shown here is derived from an EMBL/GenBank/DDBJ whole genome shotgun (WGS) entry which is preliminary data.</text>
</comment>
<evidence type="ECO:0000256" key="1">
    <source>
        <dbReference type="ARBA" id="ARBA00005417"/>
    </source>
</evidence>
<dbReference type="PANTHER" id="PTHR42734:SF5">
    <property type="entry name" value="IRON TRANSPORT SYSTEM ATP-BINDING PROTEIN HI_0361-RELATED"/>
    <property type="match status" value="1"/>
</dbReference>
<proteinExistence type="inferred from homology"/>
<keyword evidence="2" id="KW-0813">Transport</keyword>
<dbReference type="GO" id="GO:0005524">
    <property type="term" value="F:ATP binding"/>
    <property type="evidence" value="ECO:0007669"/>
    <property type="project" value="UniProtKB-KW"/>
</dbReference>
<dbReference type="InterPro" id="IPR003593">
    <property type="entry name" value="AAA+_ATPase"/>
</dbReference>
<sequence>MICQVRGLSVAYRNAQPVLLGVDLDLAASTLLGVVGPNGAGKSTLIKAMLGIVPPLAGTVELLGEPLARVRNRIAYMPQAASVDWDFPTTVRGVVQMGVAHDRGWWRRPSAAARAAADEAMEQCGVAELADRPIGELSGGQQQRTFLARALASRAELYFMDEPFQGVDAPSQLTIMRVLREIRDAGAGVIVVHHDLGTVPDFCDEVLLLNRTVVSHGPVETVFTDEAIARAYRAHDLVDLRDAVAS</sequence>
<evidence type="ECO:0000259" key="5">
    <source>
        <dbReference type="PROSITE" id="PS50893"/>
    </source>
</evidence>
<dbReference type="SUPFAM" id="SSF52540">
    <property type="entry name" value="P-loop containing nucleoside triphosphate hydrolases"/>
    <property type="match status" value="1"/>
</dbReference>
<protein>
    <submittedName>
        <fullName evidence="6">Metal ABC transporter ATP-binding protein</fullName>
    </submittedName>
</protein>
<dbReference type="SMART" id="SM00382">
    <property type="entry name" value="AAA"/>
    <property type="match status" value="1"/>
</dbReference>
<gene>
    <name evidence="6" type="ORF">EII35_10510</name>
</gene>
<dbReference type="InterPro" id="IPR027417">
    <property type="entry name" value="P-loop_NTPase"/>
</dbReference>
<feature type="domain" description="ABC transporter" evidence="5">
    <location>
        <begin position="3"/>
        <end position="236"/>
    </location>
</feature>
<evidence type="ECO:0000313" key="7">
    <source>
        <dbReference type="Proteomes" id="UP000280935"/>
    </source>
</evidence>
<dbReference type="PANTHER" id="PTHR42734">
    <property type="entry name" value="METAL TRANSPORT SYSTEM ATP-BINDING PROTEIN TM_0124-RELATED"/>
    <property type="match status" value="1"/>
</dbReference>
<organism evidence="6 7">
    <name type="scientific">Arachnia propionica</name>
    <dbReference type="NCBI Taxonomy" id="1750"/>
    <lineage>
        <taxon>Bacteria</taxon>
        <taxon>Bacillati</taxon>
        <taxon>Actinomycetota</taxon>
        <taxon>Actinomycetes</taxon>
        <taxon>Propionibacteriales</taxon>
        <taxon>Propionibacteriaceae</taxon>
        <taxon>Arachnia</taxon>
    </lineage>
</organism>
<comment type="similarity">
    <text evidence="1">Belongs to the ABC transporter superfamily.</text>
</comment>
<dbReference type="GO" id="GO:0016887">
    <property type="term" value="F:ATP hydrolysis activity"/>
    <property type="evidence" value="ECO:0007669"/>
    <property type="project" value="InterPro"/>
</dbReference>
<evidence type="ECO:0000256" key="2">
    <source>
        <dbReference type="ARBA" id="ARBA00022448"/>
    </source>
</evidence>
<dbReference type="Proteomes" id="UP000280935">
    <property type="component" value="Unassembled WGS sequence"/>
</dbReference>
<dbReference type="OrthoDB" id="5296765at2"/>
<keyword evidence="3" id="KW-0547">Nucleotide-binding</keyword>
<evidence type="ECO:0000256" key="3">
    <source>
        <dbReference type="ARBA" id="ARBA00022741"/>
    </source>
</evidence>
<keyword evidence="4 6" id="KW-0067">ATP-binding</keyword>
<reference evidence="6 7" key="1">
    <citation type="submission" date="2018-11" db="EMBL/GenBank/DDBJ databases">
        <title>Genomes From Bacteria Associated with the Canine Oral Cavity: a Test Case for Automated Genome-Based Taxonomic Assignment.</title>
        <authorList>
            <person name="Coil D.A."/>
            <person name="Jospin G."/>
            <person name="Darling A.E."/>
            <person name="Wallis C."/>
            <person name="Davis I.J."/>
            <person name="Harris S."/>
            <person name="Eisen J.A."/>
            <person name="Holcombe L.J."/>
            <person name="O'Flynn C."/>
        </authorList>
    </citation>
    <scope>NUCLEOTIDE SEQUENCE [LARGE SCALE GENOMIC DNA]</scope>
    <source>
        <strain evidence="6 7">OH2822_COT-296</strain>
    </source>
</reference>
<dbReference type="EMBL" id="RQYT01000026">
    <property type="protein sequence ID" value="RRD48931.1"/>
    <property type="molecule type" value="Genomic_DNA"/>
</dbReference>
<dbReference type="Pfam" id="PF00005">
    <property type="entry name" value="ABC_tran"/>
    <property type="match status" value="1"/>
</dbReference>
<dbReference type="InterPro" id="IPR003439">
    <property type="entry name" value="ABC_transporter-like_ATP-bd"/>
</dbReference>
<dbReference type="CDD" id="cd03235">
    <property type="entry name" value="ABC_Metallic_Cations"/>
    <property type="match status" value="1"/>
</dbReference>
<name>A0A3P1WRR9_9ACTN</name>
<dbReference type="AlphaFoldDB" id="A0A3P1WRR9"/>
<evidence type="ECO:0000313" key="6">
    <source>
        <dbReference type="EMBL" id="RRD48931.1"/>
    </source>
</evidence>
<dbReference type="PROSITE" id="PS50893">
    <property type="entry name" value="ABC_TRANSPORTER_2"/>
    <property type="match status" value="1"/>
</dbReference>
<accession>A0A3P1WRR9</accession>